<dbReference type="CDD" id="cd00130">
    <property type="entry name" value="PAS"/>
    <property type="match status" value="1"/>
</dbReference>
<reference evidence="18" key="1">
    <citation type="submission" date="2017-12" db="EMBL/GenBank/DDBJ databases">
        <title>Draft genome sequence of Telmatospirillum siberiense 26-4b1T, an acidotolerant peatland alphaproteobacterium potentially involved in sulfur cycling.</title>
        <authorList>
            <person name="Hausmann B."/>
            <person name="Pjevac P."/>
            <person name="Schreck K."/>
            <person name="Herbold C.W."/>
            <person name="Daims H."/>
            <person name="Wagner M."/>
            <person name="Pester M."/>
            <person name="Loy A."/>
        </authorList>
    </citation>
    <scope>NUCLEOTIDE SEQUENCE [LARGE SCALE GENOMIC DNA]</scope>
    <source>
        <strain evidence="18">26-4b1</strain>
    </source>
</reference>
<evidence type="ECO:0000259" key="16">
    <source>
        <dbReference type="PROSITE" id="PS50109"/>
    </source>
</evidence>
<dbReference type="AlphaFoldDB" id="A0A2N3PSD2"/>
<dbReference type="Pfam" id="PF13188">
    <property type="entry name" value="PAS_8"/>
    <property type="match status" value="1"/>
</dbReference>
<dbReference type="EMBL" id="PIUM01000021">
    <property type="protein sequence ID" value="PKU23302.1"/>
    <property type="molecule type" value="Genomic_DNA"/>
</dbReference>
<comment type="subcellular location">
    <subcellularLocation>
        <location evidence="3">Cell membrane</location>
    </subcellularLocation>
    <subcellularLocation>
        <location evidence="2">Membrane</location>
        <topology evidence="2">Multi-pass membrane protein</topology>
    </subcellularLocation>
</comment>
<keyword evidence="10 17" id="KW-0418">Kinase</keyword>
<dbReference type="InterPro" id="IPR003594">
    <property type="entry name" value="HATPase_dom"/>
</dbReference>
<feature type="transmembrane region" description="Helical" evidence="15">
    <location>
        <begin position="12"/>
        <end position="30"/>
    </location>
</feature>
<dbReference type="InterPro" id="IPR004358">
    <property type="entry name" value="Sig_transdc_His_kin-like_C"/>
</dbReference>
<keyword evidence="6" id="KW-0597">Phosphoprotein</keyword>
<keyword evidence="18" id="KW-1185">Reference proteome</keyword>
<evidence type="ECO:0000256" key="7">
    <source>
        <dbReference type="ARBA" id="ARBA00022679"/>
    </source>
</evidence>
<dbReference type="SUPFAM" id="SSF55785">
    <property type="entry name" value="PYP-like sensor domain (PAS domain)"/>
    <property type="match status" value="1"/>
</dbReference>
<dbReference type="Gene3D" id="3.30.450.20">
    <property type="entry name" value="PAS domain"/>
    <property type="match status" value="1"/>
</dbReference>
<evidence type="ECO:0000256" key="6">
    <source>
        <dbReference type="ARBA" id="ARBA00022553"/>
    </source>
</evidence>
<evidence type="ECO:0000313" key="17">
    <source>
        <dbReference type="EMBL" id="PKU23302.1"/>
    </source>
</evidence>
<dbReference type="InterPro" id="IPR005467">
    <property type="entry name" value="His_kinase_dom"/>
</dbReference>
<dbReference type="GO" id="GO:0030295">
    <property type="term" value="F:protein kinase activator activity"/>
    <property type="evidence" value="ECO:0007669"/>
    <property type="project" value="TreeGrafter"/>
</dbReference>
<dbReference type="InterPro" id="IPR000014">
    <property type="entry name" value="PAS"/>
</dbReference>
<protein>
    <recommendedName>
        <fullName evidence="4">histidine kinase</fullName>
        <ecNumber evidence="4">2.7.13.3</ecNumber>
    </recommendedName>
</protein>
<evidence type="ECO:0000256" key="15">
    <source>
        <dbReference type="SAM" id="Phobius"/>
    </source>
</evidence>
<evidence type="ECO:0000256" key="10">
    <source>
        <dbReference type="ARBA" id="ARBA00022777"/>
    </source>
</evidence>
<sequence length="468" mass="51158">MATSKFNPRLMPLVAALSTPPLCVFIVLVASGAIDFGSAALGALAIVLLTGLLLRPYGNDLANIAGYVRDLERGAEVKPPILDTGLAADVLTALGQLRRGWRARADELGALVRFHDALFESLPSPLFLLNRQRRIVRANFAARKIFGRELQGRDLAAMLRHPALLDAIDEVLKGQPGGDVEFALPGPIDREFRAMLEPFPEAGIDGTVAILSLHDVTALKRMEQMRADFVANASHELRTPLSALLGFIETLRGPARDDPEAHERFLAIMFDQASRMSRLVADLLNLSRIELNEHTLPDGQTDVATIVQRVADGLELQARQRDMRIELTLSESLPPVIGRADELEQIFQNLMDNALKYGREGSAVSVSAALSETMPASLAVRTRRAIAVAVRDRGEGIAREHLPRLTERFFRVDTARSRRLGGTGLGLAIVKHLVNRHRGLLTIDSELGKGSVFTVYLPVEDVSEPVAK</sequence>
<keyword evidence="14 15" id="KW-0472">Membrane</keyword>
<dbReference type="PANTHER" id="PTHR42878:SF7">
    <property type="entry name" value="SENSOR HISTIDINE KINASE GLRK"/>
    <property type="match status" value="1"/>
</dbReference>
<keyword evidence="12 15" id="KW-1133">Transmembrane helix</keyword>
<dbReference type="Gene3D" id="3.30.565.10">
    <property type="entry name" value="Histidine kinase-like ATPase, C-terminal domain"/>
    <property type="match status" value="1"/>
</dbReference>
<feature type="domain" description="Histidine kinase" evidence="16">
    <location>
        <begin position="232"/>
        <end position="461"/>
    </location>
</feature>
<dbReference type="GO" id="GO:0005524">
    <property type="term" value="F:ATP binding"/>
    <property type="evidence" value="ECO:0007669"/>
    <property type="project" value="UniProtKB-KW"/>
</dbReference>
<keyword evidence="13" id="KW-0902">Two-component regulatory system</keyword>
<dbReference type="PANTHER" id="PTHR42878">
    <property type="entry name" value="TWO-COMPONENT HISTIDINE KINASE"/>
    <property type="match status" value="1"/>
</dbReference>
<dbReference type="SMART" id="SM00091">
    <property type="entry name" value="PAS"/>
    <property type="match status" value="1"/>
</dbReference>
<comment type="catalytic activity">
    <reaction evidence="1">
        <text>ATP + protein L-histidine = ADP + protein N-phospho-L-histidine.</text>
        <dbReference type="EC" id="2.7.13.3"/>
    </reaction>
</comment>
<dbReference type="SMART" id="SM00388">
    <property type="entry name" value="HisKA"/>
    <property type="match status" value="1"/>
</dbReference>
<evidence type="ECO:0000256" key="2">
    <source>
        <dbReference type="ARBA" id="ARBA00004141"/>
    </source>
</evidence>
<dbReference type="SUPFAM" id="SSF55874">
    <property type="entry name" value="ATPase domain of HSP90 chaperone/DNA topoisomerase II/histidine kinase"/>
    <property type="match status" value="1"/>
</dbReference>
<evidence type="ECO:0000313" key="18">
    <source>
        <dbReference type="Proteomes" id="UP000233293"/>
    </source>
</evidence>
<dbReference type="InterPro" id="IPR050351">
    <property type="entry name" value="BphY/WalK/GraS-like"/>
</dbReference>
<evidence type="ECO:0000256" key="1">
    <source>
        <dbReference type="ARBA" id="ARBA00000085"/>
    </source>
</evidence>
<dbReference type="FunFam" id="1.10.287.130:FF:000008">
    <property type="entry name" value="Two-component sensor histidine kinase"/>
    <property type="match status" value="1"/>
</dbReference>
<proteinExistence type="predicted"/>
<gene>
    <name evidence="17" type="ORF">CWS72_16825</name>
</gene>
<evidence type="ECO:0000256" key="8">
    <source>
        <dbReference type="ARBA" id="ARBA00022692"/>
    </source>
</evidence>
<evidence type="ECO:0000256" key="9">
    <source>
        <dbReference type="ARBA" id="ARBA00022741"/>
    </source>
</evidence>
<dbReference type="Pfam" id="PF00512">
    <property type="entry name" value="HisKA"/>
    <property type="match status" value="1"/>
</dbReference>
<dbReference type="EC" id="2.7.13.3" evidence="4"/>
<dbReference type="PROSITE" id="PS50109">
    <property type="entry name" value="HIS_KIN"/>
    <property type="match status" value="1"/>
</dbReference>
<keyword evidence="11" id="KW-0067">ATP-binding</keyword>
<dbReference type="GO" id="GO:0005886">
    <property type="term" value="C:plasma membrane"/>
    <property type="evidence" value="ECO:0007669"/>
    <property type="project" value="UniProtKB-SubCell"/>
</dbReference>
<keyword evidence="9" id="KW-0547">Nucleotide-binding</keyword>
<evidence type="ECO:0000256" key="14">
    <source>
        <dbReference type="ARBA" id="ARBA00023136"/>
    </source>
</evidence>
<dbReference type="Gene3D" id="1.10.287.130">
    <property type="match status" value="1"/>
</dbReference>
<dbReference type="GO" id="GO:0000156">
    <property type="term" value="F:phosphorelay response regulator activity"/>
    <property type="evidence" value="ECO:0007669"/>
    <property type="project" value="TreeGrafter"/>
</dbReference>
<dbReference type="Pfam" id="PF02518">
    <property type="entry name" value="HATPase_c"/>
    <property type="match status" value="1"/>
</dbReference>
<evidence type="ECO:0000256" key="13">
    <source>
        <dbReference type="ARBA" id="ARBA00023012"/>
    </source>
</evidence>
<dbReference type="GO" id="GO:0000155">
    <property type="term" value="F:phosphorelay sensor kinase activity"/>
    <property type="evidence" value="ECO:0007669"/>
    <property type="project" value="InterPro"/>
</dbReference>
<comment type="caution">
    <text evidence="17">The sequence shown here is derived from an EMBL/GenBank/DDBJ whole genome shotgun (WGS) entry which is preliminary data.</text>
</comment>
<dbReference type="PRINTS" id="PR00344">
    <property type="entry name" value="BCTRLSENSOR"/>
</dbReference>
<dbReference type="OrthoDB" id="9813151at2"/>
<dbReference type="InterPro" id="IPR036097">
    <property type="entry name" value="HisK_dim/P_sf"/>
</dbReference>
<dbReference type="FunFam" id="3.30.565.10:FF:000023">
    <property type="entry name" value="PAS domain-containing sensor histidine kinase"/>
    <property type="match status" value="1"/>
</dbReference>
<dbReference type="GO" id="GO:0007234">
    <property type="term" value="P:osmosensory signaling via phosphorelay pathway"/>
    <property type="evidence" value="ECO:0007669"/>
    <property type="project" value="TreeGrafter"/>
</dbReference>
<keyword evidence="8 15" id="KW-0812">Transmembrane</keyword>
<evidence type="ECO:0000256" key="5">
    <source>
        <dbReference type="ARBA" id="ARBA00022475"/>
    </source>
</evidence>
<dbReference type="InterPro" id="IPR003661">
    <property type="entry name" value="HisK_dim/P_dom"/>
</dbReference>
<dbReference type="InterPro" id="IPR036890">
    <property type="entry name" value="HATPase_C_sf"/>
</dbReference>
<keyword evidence="5" id="KW-1003">Cell membrane</keyword>
<evidence type="ECO:0000256" key="4">
    <source>
        <dbReference type="ARBA" id="ARBA00012438"/>
    </source>
</evidence>
<evidence type="ECO:0000256" key="12">
    <source>
        <dbReference type="ARBA" id="ARBA00022989"/>
    </source>
</evidence>
<dbReference type="InterPro" id="IPR035965">
    <property type="entry name" value="PAS-like_dom_sf"/>
</dbReference>
<dbReference type="RefSeq" id="WP_101251792.1">
    <property type="nucleotide sequence ID" value="NZ_PIUM01000021.1"/>
</dbReference>
<accession>A0A2N3PSD2</accession>
<evidence type="ECO:0000256" key="11">
    <source>
        <dbReference type="ARBA" id="ARBA00022840"/>
    </source>
</evidence>
<evidence type="ECO:0000256" key="3">
    <source>
        <dbReference type="ARBA" id="ARBA00004236"/>
    </source>
</evidence>
<dbReference type="CDD" id="cd00082">
    <property type="entry name" value="HisKA"/>
    <property type="match status" value="1"/>
</dbReference>
<keyword evidence="7" id="KW-0808">Transferase</keyword>
<name>A0A2N3PSD2_9PROT</name>
<dbReference type="SUPFAM" id="SSF47384">
    <property type="entry name" value="Homodimeric domain of signal transducing histidine kinase"/>
    <property type="match status" value="1"/>
</dbReference>
<dbReference type="SMART" id="SM00387">
    <property type="entry name" value="HATPase_c"/>
    <property type="match status" value="1"/>
</dbReference>
<dbReference type="Proteomes" id="UP000233293">
    <property type="component" value="Unassembled WGS sequence"/>
</dbReference>
<feature type="transmembrane region" description="Helical" evidence="15">
    <location>
        <begin position="36"/>
        <end position="54"/>
    </location>
</feature>
<organism evidence="17 18">
    <name type="scientific">Telmatospirillum siberiense</name>
    <dbReference type="NCBI Taxonomy" id="382514"/>
    <lineage>
        <taxon>Bacteria</taxon>
        <taxon>Pseudomonadati</taxon>
        <taxon>Pseudomonadota</taxon>
        <taxon>Alphaproteobacteria</taxon>
        <taxon>Rhodospirillales</taxon>
        <taxon>Rhodospirillaceae</taxon>
        <taxon>Telmatospirillum</taxon>
    </lineage>
</organism>